<evidence type="ECO:0000256" key="2">
    <source>
        <dbReference type="ARBA" id="ARBA00022490"/>
    </source>
</evidence>
<feature type="active site" description="Nucleophile" evidence="11">
    <location>
        <position position="252"/>
    </location>
</feature>
<dbReference type="EC" id="3.2.1.52" evidence="11"/>
<evidence type="ECO:0000313" key="13">
    <source>
        <dbReference type="EMBL" id="KGM07035.1"/>
    </source>
</evidence>
<gene>
    <name evidence="11" type="primary">nagZ</name>
    <name evidence="13" type="ORF">LP43_1535</name>
</gene>
<dbReference type="SUPFAM" id="SSF51445">
    <property type="entry name" value="(Trans)glycosidases"/>
    <property type="match status" value="1"/>
</dbReference>
<sequence length="349" mass="38690">MTLGPLMVDLLGTTLSPEEREILQHPLVGGVILFSRNFDSAEQITRLCSEIHQLRDPHLLISVDHEGGRVQRFRQDFTRLPPVAAIGKDYMQHPQAALQKAEQTGWLMAAELRAVGIDFSFSPVLDLNYGISEVIGDRAFHRDPKAVTDIARAYIHGMKKAWMSAVGKHFPGHGAVEVDSHIGLPVDKRYLEDMLQADMLPFRQLCQKELAGIMPAHIVYEKNDAMPAGFSRFWLQDILRERFGFQGAILSDDLSMEGAAFIGGPLERAEAALSAGCDMVLVCNNPGSVVQVIDGLQIKPEPLRHARLVRLHGRHSMSRDDLLATAEWKQASETIAAYAPDAEMELNLA</sequence>
<accession>A0A0A0BGL4</accession>
<evidence type="ECO:0000256" key="10">
    <source>
        <dbReference type="ARBA" id="ARBA00037880"/>
    </source>
</evidence>
<reference evidence="13 14" key="1">
    <citation type="submission" date="2014-09" db="EMBL/GenBank/DDBJ databases">
        <authorList>
            <person name="Grob C."/>
            <person name="Taubert M."/>
            <person name="Howat A.M."/>
            <person name="Burns O.J."/>
            <person name="Dixon J.L."/>
            <person name="Chen Y."/>
            <person name="Murrell J.C."/>
        </authorList>
    </citation>
    <scope>NUCLEOTIDE SEQUENCE [LARGE SCALE GENOMIC DNA]</scope>
    <source>
        <strain evidence="13">L4</strain>
    </source>
</reference>
<feature type="site" description="Important for catalytic activity" evidence="11">
    <location>
        <position position="179"/>
    </location>
</feature>
<dbReference type="GO" id="GO:0051301">
    <property type="term" value="P:cell division"/>
    <property type="evidence" value="ECO:0007669"/>
    <property type="project" value="UniProtKB-KW"/>
</dbReference>
<dbReference type="FunFam" id="3.20.20.300:FF:000001">
    <property type="entry name" value="Beta-hexosaminidase"/>
    <property type="match status" value="1"/>
</dbReference>
<dbReference type="GO" id="GO:0005737">
    <property type="term" value="C:cytoplasm"/>
    <property type="evidence" value="ECO:0007669"/>
    <property type="project" value="UniProtKB-SubCell"/>
</dbReference>
<dbReference type="PANTHER" id="PTHR30480:SF13">
    <property type="entry name" value="BETA-HEXOSAMINIDASE"/>
    <property type="match status" value="1"/>
</dbReference>
<dbReference type="Pfam" id="PF00933">
    <property type="entry name" value="Glyco_hydro_3"/>
    <property type="match status" value="1"/>
</dbReference>
<dbReference type="HAMAP" id="MF_00364">
    <property type="entry name" value="NagZ"/>
    <property type="match status" value="1"/>
</dbReference>
<name>A0A0A0BGL4_9GAMM</name>
<keyword evidence="8 11" id="KW-0131">Cell cycle</keyword>
<dbReference type="InterPro" id="IPR001764">
    <property type="entry name" value="Glyco_hydro_3_N"/>
</dbReference>
<comment type="function">
    <text evidence="11">Plays a role in peptidoglycan recycling by cleaving the terminal beta-1,4-linked N-acetylglucosamine (GlcNAc) from peptide-linked peptidoglycan fragments, giving rise to free GlcNAc, anhydro-N-acetylmuramic acid and anhydro-N-acetylmuramic acid-linked peptides.</text>
</comment>
<dbReference type="GO" id="GO:0004563">
    <property type="term" value="F:beta-N-acetylhexosaminidase activity"/>
    <property type="evidence" value="ECO:0007669"/>
    <property type="project" value="UniProtKB-UniRule"/>
</dbReference>
<comment type="catalytic activity">
    <reaction evidence="1 11">
        <text>Hydrolysis of terminal non-reducing N-acetyl-D-hexosamine residues in N-acetyl-beta-D-hexosaminides.</text>
        <dbReference type="EC" id="3.2.1.52"/>
    </reaction>
</comment>
<dbReference type="InterPro" id="IPR017853">
    <property type="entry name" value="GH"/>
</dbReference>
<keyword evidence="2 11" id="KW-0963">Cytoplasm</keyword>
<feature type="binding site" evidence="11">
    <location>
        <position position="138"/>
    </location>
    <ligand>
        <name>substrate</name>
    </ligand>
</feature>
<proteinExistence type="inferred from homology"/>
<feature type="binding site" evidence="11">
    <location>
        <position position="72"/>
    </location>
    <ligand>
        <name>substrate</name>
    </ligand>
</feature>
<evidence type="ECO:0000256" key="9">
    <source>
        <dbReference type="ARBA" id="ARBA00023316"/>
    </source>
</evidence>
<feature type="active site" description="Proton donor/acceptor" evidence="11">
    <location>
        <position position="181"/>
    </location>
</feature>
<comment type="caution">
    <text evidence="13">The sequence shown here is derived from an EMBL/GenBank/DDBJ whole genome shotgun (WGS) entry which is preliminary data.</text>
</comment>
<dbReference type="RefSeq" id="WP_036313899.1">
    <property type="nucleotide sequence ID" value="NZ_JRQD01000003.1"/>
</dbReference>
<protein>
    <recommendedName>
        <fullName evidence="11">Beta-hexosaminidase</fullName>
        <ecNumber evidence="11">3.2.1.52</ecNumber>
    </recommendedName>
    <alternativeName>
        <fullName evidence="11">Beta-N-acetylhexosaminidase</fullName>
    </alternativeName>
    <alternativeName>
        <fullName evidence="11">N-acetyl-beta-glucosaminidase</fullName>
    </alternativeName>
</protein>
<dbReference type="GO" id="GO:0009254">
    <property type="term" value="P:peptidoglycan turnover"/>
    <property type="evidence" value="ECO:0007669"/>
    <property type="project" value="UniProtKB-UniRule"/>
</dbReference>
<keyword evidence="7 11" id="KW-0326">Glycosidase</keyword>
<evidence type="ECO:0000256" key="3">
    <source>
        <dbReference type="ARBA" id="ARBA00022618"/>
    </source>
</evidence>
<evidence type="ECO:0000313" key="14">
    <source>
        <dbReference type="Proteomes" id="UP000029999"/>
    </source>
</evidence>
<evidence type="ECO:0000259" key="12">
    <source>
        <dbReference type="Pfam" id="PF00933"/>
    </source>
</evidence>
<dbReference type="GO" id="GO:0071555">
    <property type="term" value="P:cell wall organization"/>
    <property type="evidence" value="ECO:0007669"/>
    <property type="project" value="UniProtKB-KW"/>
</dbReference>
<keyword evidence="9 11" id="KW-0961">Cell wall biogenesis/degradation</keyword>
<dbReference type="InterPro" id="IPR036962">
    <property type="entry name" value="Glyco_hydro_3_N_sf"/>
</dbReference>
<evidence type="ECO:0000256" key="6">
    <source>
        <dbReference type="ARBA" id="ARBA00022984"/>
    </source>
</evidence>
<dbReference type="GO" id="GO:0008360">
    <property type="term" value="P:regulation of cell shape"/>
    <property type="evidence" value="ECO:0007669"/>
    <property type="project" value="UniProtKB-KW"/>
</dbReference>
<comment type="similarity">
    <text evidence="11">Belongs to the glycosyl hydrolase 3 family. NagZ subfamily.</text>
</comment>
<dbReference type="GO" id="GO:0009252">
    <property type="term" value="P:peptidoglycan biosynthetic process"/>
    <property type="evidence" value="ECO:0007669"/>
    <property type="project" value="UniProtKB-KW"/>
</dbReference>
<feature type="domain" description="Glycoside hydrolase family 3 N-terminal" evidence="12">
    <location>
        <begin position="15"/>
        <end position="299"/>
    </location>
</feature>
<dbReference type="Gene3D" id="3.20.20.300">
    <property type="entry name" value="Glycoside hydrolase, family 3, N-terminal domain"/>
    <property type="match status" value="1"/>
</dbReference>
<dbReference type="UniPathway" id="UPA00544"/>
<keyword evidence="5 11" id="KW-0133">Cell shape</keyword>
<dbReference type="InterPro" id="IPR050226">
    <property type="entry name" value="NagZ_Beta-hexosaminidase"/>
</dbReference>
<evidence type="ECO:0000256" key="1">
    <source>
        <dbReference type="ARBA" id="ARBA00001231"/>
    </source>
</evidence>
<feature type="binding site" evidence="11">
    <location>
        <position position="64"/>
    </location>
    <ligand>
        <name>substrate</name>
    </ligand>
</feature>
<evidence type="ECO:0000256" key="4">
    <source>
        <dbReference type="ARBA" id="ARBA00022801"/>
    </source>
</evidence>
<feature type="binding site" evidence="11">
    <location>
        <begin position="168"/>
        <end position="169"/>
    </location>
    <ligand>
        <name>substrate</name>
    </ligand>
</feature>
<evidence type="ECO:0000256" key="11">
    <source>
        <dbReference type="HAMAP-Rule" id="MF_00364"/>
    </source>
</evidence>
<dbReference type="NCBIfam" id="NF003740">
    <property type="entry name" value="PRK05337.1"/>
    <property type="match status" value="1"/>
</dbReference>
<dbReference type="InterPro" id="IPR022956">
    <property type="entry name" value="Beta_hexosaminidase_bac"/>
</dbReference>
<keyword evidence="4 11" id="KW-0378">Hydrolase</keyword>
<organism evidence="13 14">
    <name type="scientific">Methylophaga thiooxydans</name>
    <dbReference type="NCBI Taxonomy" id="392484"/>
    <lineage>
        <taxon>Bacteria</taxon>
        <taxon>Pseudomonadati</taxon>
        <taxon>Pseudomonadota</taxon>
        <taxon>Gammaproteobacteria</taxon>
        <taxon>Thiotrichales</taxon>
        <taxon>Piscirickettsiaceae</taxon>
        <taxon>Methylophaga</taxon>
    </lineage>
</organism>
<comment type="subcellular location">
    <subcellularLocation>
        <location evidence="11">Cytoplasm</location>
    </subcellularLocation>
</comment>
<evidence type="ECO:0000256" key="7">
    <source>
        <dbReference type="ARBA" id="ARBA00023295"/>
    </source>
</evidence>
<dbReference type="GO" id="GO:0005975">
    <property type="term" value="P:carbohydrate metabolic process"/>
    <property type="evidence" value="ECO:0007669"/>
    <property type="project" value="InterPro"/>
</dbReference>
<dbReference type="EMBL" id="JRQD01000003">
    <property type="protein sequence ID" value="KGM07035.1"/>
    <property type="molecule type" value="Genomic_DNA"/>
</dbReference>
<dbReference type="STRING" id="392484.LP43_1535"/>
<comment type="pathway">
    <text evidence="10 11">Cell wall biogenesis; peptidoglycan recycling.</text>
</comment>
<dbReference type="Proteomes" id="UP000029999">
    <property type="component" value="Unassembled WGS sequence"/>
</dbReference>
<evidence type="ECO:0000256" key="5">
    <source>
        <dbReference type="ARBA" id="ARBA00022960"/>
    </source>
</evidence>
<evidence type="ECO:0000256" key="8">
    <source>
        <dbReference type="ARBA" id="ARBA00023306"/>
    </source>
</evidence>
<keyword evidence="6 11" id="KW-0573">Peptidoglycan synthesis</keyword>
<dbReference type="PANTHER" id="PTHR30480">
    <property type="entry name" value="BETA-HEXOSAMINIDASE-RELATED"/>
    <property type="match status" value="1"/>
</dbReference>
<dbReference type="AlphaFoldDB" id="A0A0A0BGL4"/>
<keyword evidence="3 11" id="KW-0132">Cell division</keyword>